<sequence length="108" mass="12961">MDHCEDKIEYSCENQEKQEKDEEEEDWTEFLSQDTSMFDDCKLTNVKLYLNLDFYPYDMNLDFNKNKIAELYNIYSRFRKVYYGSDNDEALLILCKFLLTARSQSSIG</sequence>
<evidence type="ECO:0000259" key="2">
    <source>
        <dbReference type="Pfam" id="PF21738"/>
    </source>
</evidence>
<dbReference type="PaxDb" id="67767-A0A0J7N9X2"/>
<proteinExistence type="predicted"/>
<accession>A0A0J7N9X2</accession>
<name>A0A0J7N9X2_LASNI</name>
<dbReference type="EMBL" id="LBMM01007731">
    <property type="protein sequence ID" value="KMQ89470.1"/>
    <property type="molecule type" value="Genomic_DNA"/>
</dbReference>
<comment type="caution">
    <text evidence="3">The sequence shown here is derived from an EMBL/GenBank/DDBJ whole genome shotgun (WGS) entry which is preliminary data.</text>
</comment>
<feature type="domain" description="Double jelly roll-like" evidence="2">
    <location>
        <begin position="30"/>
        <end position="100"/>
    </location>
</feature>
<reference evidence="3 4" key="1">
    <citation type="submission" date="2015-04" db="EMBL/GenBank/DDBJ databases">
        <title>Lasius niger genome sequencing.</title>
        <authorList>
            <person name="Konorov E.A."/>
            <person name="Nikitin M.A."/>
            <person name="Kirill M.V."/>
            <person name="Chang P."/>
        </authorList>
    </citation>
    <scope>NUCLEOTIDE SEQUENCE [LARGE SCALE GENOMIC DNA]</scope>
    <source>
        <tissue evidence="3">Whole</tissue>
    </source>
</reference>
<dbReference type="AlphaFoldDB" id="A0A0J7N9X2"/>
<dbReference type="STRING" id="67767.A0A0J7N9X2"/>
<gene>
    <name evidence="3" type="ORF">RF55_10897</name>
</gene>
<organism evidence="3 4">
    <name type="scientific">Lasius niger</name>
    <name type="common">Black garden ant</name>
    <dbReference type="NCBI Taxonomy" id="67767"/>
    <lineage>
        <taxon>Eukaryota</taxon>
        <taxon>Metazoa</taxon>
        <taxon>Ecdysozoa</taxon>
        <taxon>Arthropoda</taxon>
        <taxon>Hexapoda</taxon>
        <taxon>Insecta</taxon>
        <taxon>Pterygota</taxon>
        <taxon>Neoptera</taxon>
        <taxon>Endopterygota</taxon>
        <taxon>Hymenoptera</taxon>
        <taxon>Apocrita</taxon>
        <taxon>Aculeata</taxon>
        <taxon>Formicoidea</taxon>
        <taxon>Formicidae</taxon>
        <taxon>Formicinae</taxon>
        <taxon>Lasius</taxon>
        <taxon>Lasius</taxon>
    </lineage>
</organism>
<feature type="non-terminal residue" evidence="3">
    <location>
        <position position="108"/>
    </location>
</feature>
<evidence type="ECO:0000313" key="3">
    <source>
        <dbReference type="EMBL" id="KMQ89470.1"/>
    </source>
</evidence>
<protein>
    <recommendedName>
        <fullName evidence="2">Double jelly roll-like domain-containing protein</fullName>
    </recommendedName>
</protein>
<feature type="compositionally biased region" description="Basic and acidic residues" evidence="1">
    <location>
        <begin position="1"/>
        <end position="20"/>
    </location>
</feature>
<dbReference type="Proteomes" id="UP000036403">
    <property type="component" value="Unassembled WGS sequence"/>
</dbReference>
<evidence type="ECO:0000313" key="4">
    <source>
        <dbReference type="Proteomes" id="UP000036403"/>
    </source>
</evidence>
<evidence type="ECO:0000256" key="1">
    <source>
        <dbReference type="SAM" id="MobiDB-lite"/>
    </source>
</evidence>
<dbReference type="OrthoDB" id="7691951at2759"/>
<feature type="region of interest" description="Disordered" evidence="1">
    <location>
        <begin position="1"/>
        <end position="26"/>
    </location>
</feature>
<keyword evidence="4" id="KW-1185">Reference proteome</keyword>
<dbReference type="Pfam" id="PF21738">
    <property type="entry name" value="DJR-like_dom"/>
    <property type="match status" value="1"/>
</dbReference>
<dbReference type="InterPro" id="IPR049512">
    <property type="entry name" value="DJR-like_dom"/>
</dbReference>